<feature type="domain" description="Thioredoxin" evidence="1">
    <location>
        <begin position="88"/>
        <end position="199"/>
    </location>
</feature>
<dbReference type="Gene3D" id="3.40.30.10">
    <property type="entry name" value="Glutaredoxin"/>
    <property type="match status" value="1"/>
</dbReference>
<dbReference type="SUPFAM" id="SSF52833">
    <property type="entry name" value="Thioredoxin-like"/>
    <property type="match status" value="1"/>
</dbReference>
<dbReference type="PANTHER" id="PTHR47192:SF4">
    <property type="entry name" value="THIOREDOXIN-LIKE 3-2, CHLOROPLASTIC"/>
    <property type="match status" value="1"/>
</dbReference>
<dbReference type="PANTHER" id="PTHR47192">
    <property type="entry name" value="THIOREDOXIN-LIKE 3-2, CHLOROPLASTIC"/>
    <property type="match status" value="1"/>
</dbReference>
<protein>
    <recommendedName>
        <fullName evidence="1">Thioredoxin domain-containing protein</fullName>
    </recommendedName>
</protein>
<dbReference type="InterPro" id="IPR036249">
    <property type="entry name" value="Thioredoxin-like_sf"/>
</dbReference>
<dbReference type="PROSITE" id="PS51352">
    <property type="entry name" value="THIOREDOXIN_2"/>
    <property type="match status" value="1"/>
</dbReference>
<proteinExistence type="predicted"/>
<dbReference type="Proteomes" id="UP001497512">
    <property type="component" value="Chromosome 6"/>
</dbReference>
<organism evidence="2 3">
    <name type="scientific">Sphagnum troendelagicum</name>
    <dbReference type="NCBI Taxonomy" id="128251"/>
    <lineage>
        <taxon>Eukaryota</taxon>
        <taxon>Viridiplantae</taxon>
        <taxon>Streptophyta</taxon>
        <taxon>Embryophyta</taxon>
        <taxon>Bryophyta</taxon>
        <taxon>Sphagnophytina</taxon>
        <taxon>Sphagnopsida</taxon>
        <taxon>Sphagnales</taxon>
        <taxon>Sphagnaceae</taxon>
        <taxon>Sphagnum</taxon>
    </lineage>
</organism>
<dbReference type="InterPro" id="IPR013766">
    <property type="entry name" value="Thioredoxin_domain"/>
</dbReference>
<dbReference type="InterPro" id="IPR044253">
    <property type="entry name" value="WCRKC1/2"/>
</dbReference>
<reference evidence="2" key="1">
    <citation type="submission" date="2024-02" db="EMBL/GenBank/DDBJ databases">
        <authorList>
            <consortium name="ELIXIR-Norway"/>
            <consortium name="Elixir Norway"/>
        </authorList>
    </citation>
    <scope>NUCLEOTIDE SEQUENCE</scope>
</reference>
<sequence>MTQLLQLCVPAARWTDPKWGGEPTAAASCRGFRIVTIVACNNNIQWKRREEKCSRRRRGGGLKCWRIHHAATRRDVVLLPSIRAQLEKPLSMELTPITLEAQFDQILETGSPVVIDWMAKWCRKCIYLKPKLERLAAEYHPHIKFYSVDVNDVPAILLKRAEVSKMPTIQLWRNKEKEGEVIGGDTAGHVMDQVRAMLHQT</sequence>
<dbReference type="EMBL" id="OZ019898">
    <property type="protein sequence ID" value="CAK9228922.1"/>
    <property type="molecule type" value="Genomic_DNA"/>
</dbReference>
<accession>A0ABP0USF9</accession>
<name>A0ABP0USF9_9BRYO</name>
<evidence type="ECO:0000259" key="1">
    <source>
        <dbReference type="PROSITE" id="PS51352"/>
    </source>
</evidence>
<dbReference type="CDD" id="cd02947">
    <property type="entry name" value="TRX_family"/>
    <property type="match status" value="1"/>
</dbReference>
<dbReference type="Pfam" id="PF00085">
    <property type="entry name" value="Thioredoxin"/>
    <property type="match status" value="1"/>
</dbReference>
<evidence type="ECO:0000313" key="2">
    <source>
        <dbReference type="EMBL" id="CAK9228922.1"/>
    </source>
</evidence>
<keyword evidence="3" id="KW-1185">Reference proteome</keyword>
<evidence type="ECO:0000313" key="3">
    <source>
        <dbReference type="Proteomes" id="UP001497512"/>
    </source>
</evidence>
<gene>
    <name evidence="2" type="ORF">CSSPTR1EN2_LOCUS19475</name>
</gene>